<comment type="caution">
    <text evidence="7">The sequence shown here is derived from an EMBL/GenBank/DDBJ whole genome shotgun (WGS) entry which is preliminary data.</text>
</comment>
<dbReference type="GO" id="GO:0006351">
    <property type="term" value="P:DNA-templated transcription"/>
    <property type="evidence" value="ECO:0007669"/>
    <property type="project" value="UniProtKB-UniRule"/>
</dbReference>
<keyword evidence="5" id="KW-0548">Nucleotidyltransferase</keyword>
<proteinExistence type="inferred from homology"/>
<dbReference type="GO" id="GO:0005737">
    <property type="term" value="C:cytoplasm"/>
    <property type="evidence" value="ECO:0007669"/>
    <property type="project" value="UniProtKB-SubCell"/>
</dbReference>
<comment type="similarity">
    <text evidence="4 5">Belongs to the archaeal Rpo11/eukaryotic RPB11/RPC19 RNA polymerase subunit family.</text>
</comment>
<reference evidence="7" key="1">
    <citation type="journal article" date="2020" name="mSystems">
        <title>Genome- and Community-Level Interaction Insights into Carbon Utilization and Element Cycling Functions of Hydrothermarchaeota in Hydrothermal Sediment.</title>
        <authorList>
            <person name="Zhou Z."/>
            <person name="Liu Y."/>
            <person name="Xu W."/>
            <person name="Pan J."/>
            <person name="Luo Z.H."/>
            <person name="Li M."/>
        </authorList>
    </citation>
    <scope>NUCLEOTIDE SEQUENCE [LARGE SCALE GENOMIC DNA]</scope>
    <source>
        <strain evidence="7">SpSt-587</strain>
    </source>
</reference>
<dbReference type="Gene3D" id="3.30.1360.10">
    <property type="entry name" value="RNA polymerase, RBP11-like subunit"/>
    <property type="match status" value="1"/>
</dbReference>
<protein>
    <recommendedName>
        <fullName evidence="5">DNA-directed RNA polymerase subunit Rpo11</fullName>
        <ecNumber evidence="5">2.7.7.6</ecNumber>
    </recommendedName>
    <alternativeName>
        <fullName evidence="5">DNA-directed RNA polymerase subunit L</fullName>
    </alternativeName>
</protein>
<dbReference type="InterPro" id="IPR036603">
    <property type="entry name" value="RBP11-like"/>
</dbReference>
<dbReference type="AlphaFoldDB" id="A0A7J3M1S2"/>
<dbReference type="InterPro" id="IPR009025">
    <property type="entry name" value="RBP11-like_dimer"/>
</dbReference>
<dbReference type="CDD" id="cd06927">
    <property type="entry name" value="RNAP_L"/>
    <property type="match status" value="1"/>
</dbReference>
<dbReference type="HAMAP" id="MF_00261">
    <property type="entry name" value="RNApol_arch_Rpo11"/>
    <property type="match status" value="1"/>
</dbReference>
<dbReference type="GO" id="GO:0046983">
    <property type="term" value="F:protein dimerization activity"/>
    <property type="evidence" value="ECO:0007669"/>
    <property type="project" value="InterPro"/>
</dbReference>
<feature type="domain" description="DNA-directed RNA polymerase RBP11-like dimerisation" evidence="6">
    <location>
        <begin position="13"/>
        <end position="84"/>
    </location>
</feature>
<comment type="catalytic activity">
    <reaction evidence="5">
        <text>RNA(n) + a ribonucleoside 5'-triphosphate = RNA(n+1) + diphosphate</text>
        <dbReference type="Rhea" id="RHEA:21248"/>
        <dbReference type="Rhea" id="RHEA-COMP:14527"/>
        <dbReference type="Rhea" id="RHEA-COMP:17342"/>
        <dbReference type="ChEBI" id="CHEBI:33019"/>
        <dbReference type="ChEBI" id="CHEBI:61557"/>
        <dbReference type="ChEBI" id="CHEBI:140395"/>
        <dbReference type="EC" id="2.7.7.6"/>
    </reaction>
</comment>
<keyword evidence="1 5" id="KW-0240">DNA-directed RNA polymerase</keyword>
<comment type="subunit">
    <text evidence="5">Part of the RNA polymerase complex.</text>
</comment>
<dbReference type="Pfam" id="PF13656">
    <property type="entry name" value="RNA_pol_L_2"/>
    <property type="match status" value="1"/>
</dbReference>
<evidence type="ECO:0000256" key="5">
    <source>
        <dbReference type="HAMAP-Rule" id="MF_00261"/>
    </source>
</evidence>
<dbReference type="EC" id="2.7.7.6" evidence="5"/>
<dbReference type="PANTHER" id="PTHR13946">
    <property type="entry name" value="DNA-DIRECTED RNA POLYMERASE I,II,III"/>
    <property type="match status" value="1"/>
</dbReference>
<keyword evidence="5" id="KW-0808">Transferase</keyword>
<dbReference type="PANTHER" id="PTHR13946:SF28">
    <property type="entry name" value="DNA-DIRECTED RNA POLYMERASES I AND III SUBUNIT RPAC2"/>
    <property type="match status" value="1"/>
</dbReference>
<sequence length="87" mass="9936">MMIKIVEIGKDYVKFLLKGEDHTFLNLLQHYLSNDPRTVLVRYNIPHPLVGEPEMYLRTNGANPIEVLKTASEKIAEVCADLLRQLG</sequence>
<evidence type="ECO:0000259" key="6">
    <source>
        <dbReference type="Pfam" id="PF13656"/>
    </source>
</evidence>
<dbReference type="EMBL" id="DSYZ01000082">
    <property type="protein sequence ID" value="HGT82831.1"/>
    <property type="molecule type" value="Genomic_DNA"/>
</dbReference>
<organism evidence="7">
    <name type="scientific">Archaeoglobus fulgidus</name>
    <dbReference type="NCBI Taxonomy" id="2234"/>
    <lineage>
        <taxon>Archaea</taxon>
        <taxon>Methanobacteriati</taxon>
        <taxon>Methanobacteriota</taxon>
        <taxon>Archaeoglobi</taxon>
        <taxon>Archaeoglobales</taxon>
        <taxon>Archaeoglobaceae</taxon>
        <taxon>Archaeoglobus</taxon>
    </lineage>
</organism>
<dbReference type="SUPFAM" id="SSF55257">
    <property type="entry name" value="RBP11-like subunits of RNA polymerase"/>
    <property type="match status" value="1"/>
</dbReference>
<keyword evidence="2 5" id="KW-0963">Cytoplasm</keyword>
<evidence type="ECO:0000256" key="1">
    <source>
        <dbReference type="ARBA" id="ARBA00022478"/>
    </source>
</evidence>
<evidence type="ECO:0000256" key="2">
    <source>
        <dbReference type="ARBA" id="ARBA00022490"/>
    </source>
</evidence>
<evidence type="ECO:0000256" key="4">
    <source>
        <dbReference type="ARBA" id="ARBA00025751"/>
    </source>
</evidence>
<evidence type="ECO:0000256" key="3">
    <source>
        <dbReference type="ARBA" id="ARBA00023163"/>
    </source>
</evidence>
<gene>
    <name evidence="5" type="primary">rpo11</name>
    <name evidence="5" type="synonym">rpoL</name>
    <name evidence="7" type="ORF">ENT52_03795</name>
</gene>
<dbReference type="InterPro" id="IPR022905">
    <property type="entry name" value="Rpo11-like"/>
</dbReference>
<dbReference type="GO" id="GO:0000428">
    <property type="term" value="C:DNA-directed RNA polymerase complex"/>
    <property type="evidence" value="ECO:0007669"/>
    <property type="project" value="UniProtKB-KW"/>
</dbReference>
<name>A0A7J3M1S2_ARCFL</name>
<keyword evidence="3 5" id="KW-0804">Transcription</keyword>
<accession>A0A7J3M1S2</accession>
<dbReference type="GO" id="GO:0003899">
    <property type="term" value="F:DNA-directed RNA polymerase activity"/>
    <property type="evidence" value="ECO:0007669"/>
    <property type="project" value="UniProtKB-UniRule"/>
</dbReference>
<comment type="function">
    <text evidence="5">DNA-dependent RNA polymerase (RNAP) catalyzes the transcription of DNA into RNA using the four ribonucleoside triphosphates as substrates.</text>
</comment>
<comment type="subcellular location">
    <subcellularLocation>
        <location evidence="5">Cytoplasm</location>
    </subcellularLocation>
</comment>
<evidence type="ECO:0000313" key="7">
    <source>
        <dbReference type="EMBL" id="HGT82831.1"/>
    </source>
</evidence>